<keyword evidence="2" id="KW-1133">Transmembrane helix</keyword>
<proteinExistence type="predicted"/>
<feature type="region of interest" description="Disordered" evidence="1">
    <location>
        <begin position="182"/>
        <end position="233"/>
    </location>
</feature>
<evidence type="ECO:0008006" key="4">
    <source>
        <dbReference type="Google" id="ProtNLM"/>
    </source>
</evidence>
<dbReference type="AlphaFoldDB" id="A0AB39PEH4"/>
<reference evidence="3" key="1">
    <citation type="submission" date="2024-07" db="EMBL/GenBank/DDBJ databases">
        <authorList>
            <person name="Yu S.T."/>
        </authorList>
    </citation>
    <scope>NUCLEOTIDE SEQUENCE</scope>
    <source>
        <strain evidence="3">R21</strain>
    </source>
</reference>
<sequence>MSTGVIIALIVMVAAVVVVAAALTLLARRPQGGRSLRRRFGPEYDRTVTRHDGDTRAAERDLTERIKQHGSLRERPLEPAARDRYVARWTAAQERFVDSPREAVAEADRLLRELAGERGFPDGDRYEEQLAALSVHHGHHVHGFRQVHRAAQSGGADGGADTEELREAMVEARTLFDELVTPARRDTVRQGADDRAEKAEDTRTAKPARAGGSGSDGRSHLPWALNRRQAKGS</sequence>
<feature type="compositionally biased region" description="Basic and acidic residues" evidence="1">
    <location>
        <begin position="40"/>
        <end position="56"/>
    </location>
</feature>
<feature type="region of interest" description="Disordered" evidence="1">
    <location>
        <begin position="36"/>
        <end position="56"/>
    </location>
</feature>
<name>A0AB39PEH4_9ACTN</name>
<keyword evidence="2" id="KW-0812">Transmembrane</keyword>
<accession>A0AB39PEH4</accession>
<gene>
    <name evidence="3" type="ORF">AB5J56_31170</name>
</gene>
<feature type="compositionally biased region" description="Basic and acidic residues" evidence="1">
    <location>
        <begin position="183"/>
        <end position="204"/>
    </location>
</feature>
<evidence type="ECO:0000256" key="1">
    <source>
        <dbReference type="SAM" id="MobiDB-lite"/>
    </source>
</evidence>
<feature type="transmembrane region" description="Helical" evidence="2">
    <location>
        <begin position="6"/>
        <end position="27"/>
    </location>
</feature>
<organism evidence="3">
    <name type="scientific">Streptomyces sp. R21</name>
    <dbReference type="NCBI Taxonomy" id="3238627"/>
    <lineage>
        <taxon>Bacteria</taxon>
        <taxon>Bacillati</taxon>
        <taxon>Actinomycetota</taxon>
        <taxon>Actinomycetes</taxon>
        <taxon>Kitasatosporales</taxon>
        <taxon>Streptomycetaceae</taxon>
        <taxon>Streptomyces</taxon>
    </lineage>
</organism>
<dbReference type="EMBL" id="CP163435">
    <property type="protein sequence ID" value="XDQ28872.1"/>
    <property type="molecule type" value="Genomic_DNA"/>
</dbReference>
<keyword evidence="2" id="KW-0472">Membrane</keyword>
<evidence type="ECO:0000313" key="3">
    <source>
        <dbReference type="EMBL" id="XDQ28872.1"/>
    </source>
</evidence>
<evidence type="ECO:0000256" key="2">
    <source>
        <dbReference type="SAM" id="Phobius"/>
    </source>
</evidence>
<dbReference type="RefSeq" id="WP_369237333.1">
    <property type="nucleotide sequence ID" value="NZ_CP163435.1"/>
</dbReference>
<protein>
    <recommendedName>
        <fullName evidence="4">Secreted protein</fullName>
    </recommendedName>
</protein>